<feature type="domain" description="CCR4-NOT transcription complex subunit 1 TTP binding" evidence="17">
    <location>
        <begin position="843"/>
        <end position="1020"/>
    </location>
</feature>
<feature type="compositionally biased region" description="Low complexity" evidence="13">
    <location>
        <begin position="1060"/>
        <end position="1076"/>
    </location>
</feature>
<dbReference type="InterPro" id="IPR040398">
    <property type="entry name" value="Not1"/>
</dbReference>
<keyword evidence="6" id="KW-0805">Transcription regulation</keyword>
<accession>A0A8B8EHI1</accession>
<evidence type="ECO:0000256" key="6">
    <source>
        <dbReference type="ARBA" id="ARBA00023015"/>
    </source>
</evidence>
<evidence type="ECO:0000256" key="9">
    <source>
        <dbReference type="ARBA" id="ARBA00023242"/>
    </source>
</evidence>
<dbReference type="InterPro" id="IPR055104">
    <property type="entry name" value="CNOT1_1st"/>
</dbReference>
<dbReference type="InterPro" id="IPR024557">
    <property type="entry name" value="CNOT1_dom_4"/>
</dbReference>
<evidence type="ECO:0000256" key="3">
    <source>
        <dbReference type="ARBA" id="ARBA00022490"/>
    </source>
</evidence>
<dbReference type="FunFam" id="1.25.40.790:FF:000001">
    <property type="entry name" value="Ccr4-not transcription complex subunit 1 isoform"/>
    <property type="match status" value="1"/>
</dbReference>
<dbReference type="OrthoDB" id="1933107at2759"/>
<evidence type="ECO:0000256" key="11">
    <source>
        <dbReference type="ARBA" id="ARBA00032531"/>
    </source>
</evidence>
<evidence type="ECO:0000256" key="4">
    <source>
        <dbReference type="ARBA" id="ARBA00022491"/>
    </source>
</evidence>
<feature type="domain" description="CCR4-NOT transcription complex subunit 1 HEAT repeat" evidence="18">
    <location>
        <begin position="494"/>
        <end position="652"/>
    </location>
</feature>
<gene>
    <name evidence="22" type="primary">LOC111134304</name>
</gene>
<feature type="region of interest" description="Disordered" evidence="13">
    <location>
        <begin position="693"/>
        <end position="718"/>
    </location>
</feature>
<dbReference type="GO" id="GO:0030015">
    <property type="term" value="C:CCR4-NOT core complex"/>
    <property type="evidence" value="ECO:0007669"/>
    <property type="project" value="InterPro"/>
</dbReference>
<feature type="region of interest" description="Disordered" evidence="13">
    <location>
        <begin position="1060"/>
        <end position="1089"/>
    </location>
</feature>
<feature type="region of interest" description="Disordered" evidence="13">
    <location>
        <begin position="785"/>
        <end position="833"/>
    </location>
</feature>
<keyword evidence="8" id="KW-0804">Transcription</keyword>
<feature type="domain" description="CCR4-NOT transcription complex subunit 1 N-terminal" evidence="19">
    <location>
        <begin position="28"/>
        <end position="226"/>
    </location>
</feature>
<dbReference type="Pfam" id="PF22940">
    <property type="entry name" value="CNOT1_1st"/>
    <property type="match status" value="1"/>
</dbReference>
<dbReference type="FunFam" id="1.25.40.180:FF:000005">
    <property type="entry name" value="Ccr4-not transcription complex subunit 1 isoform"/>
    <property type="match status" value="1"/>
</dbReference>
<dbReference type="Pfam" id="PF16415">
    <property type="entry name" value="CNOT1_CAF1_bind"/>
    <property type="match status" value="1"/>
</dbReference>
<dbReference type="GO" id="GO:0000932">
    <property type="term" value="C:P-body"/>
    <property type="evidence" value="ECO:0007669"/>
    <property type="project" value="TreeGrafter"/>
</dbReference>
<feature type="domain" description="CCR4-NOT transcription complex subunit 1-like NOT1 connector" evidence="20">
    <location>
        <begin position="1647"/>
        <end position="1851"/>
    </location>
</feature>
<evidence type="ECO:0000256" key="7">
    <source>
        <dbReference type="ARBA" id="ARBA00023158"/>
    </source>
</evidence>
<dbReference type="Proteomes" id="UP000694844">
    <property type="component" value="Chromosome 5"/>
</dbReference>
<feature type="domain" description="CCR4-NOT transcription complex subunit 1 CAF1-binding" evidence="16">
    <location>
        <begin position="1109"/>
        <end position="1330"/>
    </location>
</feature>
<reference evidence="22" key="1">
    <citation type="submission" date="2025-08" db="UniProtKB">
        <authorList>
            <consortium name="RefSeq"/>
        </authorList>
    </citation>
    <scope>IDENTIFICATION</scope>
    <source>
        <tissue evidence="22">Whole sample</tissue>
    </source>
</reference>
<feature type="domain" description="CCR4-Not complex component Not1 C-terminal" evidence="14">
    <location>
        <begin position="2051"/>
        <end position="2413"/>
    </location>
</feature>
<comment type="similarity">
    <text evidence="10">Belongs to the CNOT1 family.</text>
</comment>
<evidence type="ECO:0000256" key="8">
    <source>
        <dbReference type="ARBA" id="ARBA00023163"/>
    </source>
</evidence>
<dbReference type="Gene3D" id="1.25.40.790">
    <property type="match status" value="1"/>
</dbReference>
<proteinExistence type="inferred from homology"/>
<dbReference type="Pfam" id="PF16418">
    <property type="entry name" value="CNOT1_HEAT"/>
    <property type="match status" value="1"/>
</dbReference>
<dbReference type="FunFam" id="1.25.40.800:FF:000001">
    <property type="entry name" value="CCR4-NOT transcription complex subunit 1"/>
    <property type="match status" value="1"/>
</dbReference>
<dbReference type="InterPro" id="IPR032193">
    <property type="entry name" value="CNOT1_TTP_bind"/>
</dbReference>
<dbReference type="GO" id="GO:0031047">
    <property type="term" value="P:regulatory ncRNA-mediated gene silencing"/>
    <property type="evidence" value="ECO:0007669"/>
    <property type="project" value="UniProtKB-KW"/>
</dbReference>
<feature type="compositionally biased region" description="Pro residues" evidence="13">
    <location>
        <begin position="807"/>
        <end position="822"/>
    </location>
</feature>
<dbReference type="InterPro" id="IPR055454">
    <property type="entry name" value="CNOT1-like_NOT1_connector"/>
</dbReference>
<keyword evidence="9" id="KW-0539">Nucleus</keyword>
<comment type="subcellular location">
    <subcellularLocation>
        <location evidence="2">Cytoplasm</location>
    </subcellularLocation>
    <subcellularLocation>
        <location evidence="1">Nucleus</location>
    </subcellularLocation>
</comment>
<dbReference type="PANTHER" id="PTHR13162">
    <property type="entry name" value="CCR4-NOT TRANSCRIPTION COMPLEX"/>
    <property type="match status" value="1"/>
</dbReference>
<dbReference type="GO" id="GO:0060090">
    <property type="term" value="F:molecular adaptor activity"/>
    <property type="evidence" value="ECO:0007669"/>
    <property type="project" value="TreeGrafter"/>
</dbReference>
<dbReference type="GO" id="GO:0005634">
    <property type="term" value="C:nucleus"/>
    <property type="evidence" value="ECO:0007669"/>
    <property type="project" value="UniProtKB-SubCell"/>
</dbReference>
<dbReference type="FunFam" id="1.25.40.840:FF:000001">
    <property type="entry name" value="Ccr4-not transcription complex subunit 1 isoform"/>
    <property type="match status" value="1"/>
</dbReference>
<dbReference type="CDD" id="cd20710">
    <property type="entry name" value="NOT1_connector"/>
    <property type="match status" value="1"/>
</dbReference>
<evidence type="ECO:0000259" key="18">
    <source>
        <dbReference type="Pfam" id="PF16418"/>
    </source>
</evidence>
<evidence type="ECO:0000313" key="22">
    <source>
        <dbReference type="RefSeq" id="XP_022338918.1"/>
    </source>
</evidence>
<keyword evidence="3" id="KW-0963">Cytoplasm</keyword>
<evidence type="ECO:0000256" key="5">
    <source>
        <dbReference type="ARBA" id="ARBA00022845"/>
    </source>
</evidence>
<dbReference type="Pfam" id="PF16417">
    <property type="entry name" value="CNOT1_TTP_bind"/>
    <property type="match status" value="1"/>
</dbReference>
<dbReference type="GO" id="GO:0000288">
    <property type="term" value="P:nuclear-transcribed mRNA catabolic process, deadenylation-dependent decay"/>
    <property type="evidence" value="ECO:0007669"/>
    <property type="project" value="TreeGrafter"/>
</dbReference>
<evidence type="ECO:0000313" key="21">
    <source>
        <dbReference type="Proteomes" id="UP000694844"/>
    </source>
</evidence>
<evidence type="ECO:0000259" key="17">
    <source>
        <dbReference type="Pfam" id="PF16417"/>
    </source>
</evidence>
<keyword evidence="7" id="KW-0943">RNA-mediated gene silencing</keyword>
<dbReference type="GeneID" id="111134304"/>
<evidence type="ECO:0000259" key="16">
    <source>
        <dbReference type="Pfam" id="PF16415"/>
    </source>
</evidence>
<dbReference type="Pfam" id="PF12842">
    <property type="entry name" value="DUF3819"/>
    <property type="match status" value="1"/>
</dbReference>
<dbReference type="Gene3D" id="1.25.40.800">
    <property type="match status" value="1"/>
</dbReference>
<name>A0A8B8EHI1_CRAVI</name>
<feature type="region of interest" description="Disordered" evidence="13">
    <location>
        <begin position="734"/>
        <end position="771"/>
    </location>
</feature>
<dbReference type="InterPro" id="IPR007196">
    <property type="entry name" value="CCR4-Not_Not1_C"/>
</dbReference>
<keyword evidence="5" id="KW-0810">Translation regulation</keyword>
<evidence type="ECO:0000259" key="20">
    <source>
        <dbReference type="Pfam" id="PF23590"/>
    </source>
</evidence>
<dbReference type="Gene3D" id="1.25.40.840">
    <property type="entry name" value="CCR4-NOT transcription complex subunit 1 TTP binding domain"/>
    <property type="match status" value="1"/>
</dbReference>
<dbReference type="InterPro" id="IPR032194">
    <property type="entry name" value="CNOT1_HEAT"/>
</dbReference>
<keyword evidence="21" id="KW-1185">Reference proteome</keyword>
<evidence type="ECO:0000256" key="12">
    <source>
        <dbReference type="ARBA" id="ARBA00071432"/>
    </source>
</evidence>
<dbReference type="Pfam" id="PF04054">
    <property type="entry name" value="Not1"/>
    <property type="match status" value="1"/>
</dbReference>
<organism evidence="21 22">
    <name type="scientific">Crassostrea virginica</name>
    <name type="common">Eastern oyster</name>
    <dbReference type="NCBI Taxonomy" id="6565"/>
    <lineage>
        <taxon>Eukaryota</taxon>
        <taxon>Metazoa</taxon>
        <taxon>Spiralia</taxon>
        <taxon>Lophotrochozoa</taxon>
        <taxon>Mollusca</taxon>
        <taxon>Bivalvia</taxon>
        <taxon>Autobranchia</taxon>
        <taxon>Pteriomorphia</taxon>
        <taxon>Ostreida</taxon>
        <taxon>Ostreoidea</taxon>
        <taxon>Ostreidae</taxon>
        <taxon>Crassostrea</taxon>
    </lineage>
</organism>
<evidence type="ECO:0000259" key="14">
    <source>
        <dbReference type="Pfam" id="PF04054"/>
    </source>
</evidence>
<keyword evidence="4" id="KW-0678">Repressor</keyword>
<evidence type="ECO:0000259" key="15">
    <source>
        <dbReference type="Pfam" id="PF12842"/>
    </source>
</evidence>
<dbReference type="Gene3D" id="1.25.40.180">
    <property type="match status" value="1"/>
</dbReference>
<evidence type="ECO:0000259" key="19">
    <source>
        <dbReference type="Pfam" id="PF22940"/>
    </source>
</evidence>
<feature type="domain" description="CCR4-NOT transcription complex subunit 1" evidence="15">
    <location>
        <begin position="1422"/>
        <end position="1573"/>
    </location>
</feature>
<evidence type="ECO:0000256" key="13">
    <source>
        <dbReference type="SAM" id="MobiDB-lite"/>
    </source>
</evidence>
<sequence>MNLDSLSFALAEISYSVANLTKKNFKSSVAEISHLVCQHGPEADRHLFRCLFSHVDFSGDGRSSGKDFHQTQFLIQEFGNLLGKPNFVSTLCYAIDNPLHHQKSLKPSSQLFTQVSRVLKLTRVQEVVFGLSLLNSSNSETRNYSVGFVKQKLPDLIKAYVDAEGGLRQEGGLQDVPIEVIHLLLSNLFKCKDNFGIGSEQKEIFIKTLQKDFPVEGVPVILGPLLYSEAEELSVEKLSDTSAMPKTALEASLADMILEAGYSCTISVEECRGNLIQFGVREINPSSVAKVLGMMARTPAGLDGQNVPQSNMSSGWGEVGDKGDKPGLNTWNVEVFVTVIQDLAPHFNWRDVVAELDHPTFLVVNKKGLRILLQGLNRGLQDMFPVEYIYRPWKNTEGQLSFIVQSLRNPDVFCFADYPCHTVVIDILKSSPDEDNREIVTWKSLDLVETLLRLSDSGHYQTVSELFKIPIQNCPDMLVLALLQISPSWNTLKQELISTLMPIFLGNHSNSAVVLHYAWHCQGHSSTIRTLIMHSMAEWYMRGEQHDQARLSRILDVAQDLKALSMLLNATPFAFVIDLACLASRREYLKLDKWLSDKIREHGEPFIQTCVNFLKRRCPQLVGGLSKDENQPQMKSQMLPAETIATMLSCLQQCARISNLRSQVSQELSEAILTMVPNAALIINKARQAAPGVVGPGPKAMPTIPPPSSNPLDPLGESSNQLGIPKSWQMGAVGNSGFPQGLAAPLTSTTTPGSPAKPGFQPISQPSSVAGLQGISSQLQSLSIQNPLAPPRNPGINTLVGQGMLKPTPPPGAPPQPQPTPPTLGQQQSMGPQAVVRPVGQTAGDISSIFPDIQQQFSKEVEDEANSYFQRIYNQPPTPTMSIDEVLDMLKRFKDSPDKKEKDVYECMLRNLFEEYRFFPQYPERELHTTAVLFGGIIEKGLATYMALGIALRYVLEALKKQHASKMYYFGLAALDRFKTRLKDYPQYCQHLAAIPHFHQFPQHLIEYVKYGSQSQEPPQQPVSSRSITPTVGGLGLTGLQTGPMGLIPPSGAPIPSIAGSSQEGVPTTTVSTPVPTSQPPAKSLPKPSIASATNIDTLLAGQGKEEFSVPPETVQDKVFFIFNNLSLANMAQKTEEYKKEVTEEYLPWAAQYLVMKRASIEPNFHTLYANFVDAINLPKLTTLVTRETFRNIRVLLRSDKGDANFSDRTLLKNLGHWLGMLTLAKNKPILQIDIDLKGLLYEAYHKGSRDLLYVVPFAAKVLESCAKSKVFKPPNPWTMAIMNALAELHQEPDLKLNLKFEIEVLCKTLNIDLGELKPGNYLKDTIRLQTHEPQLSTVKPVIQPVVVTPQPDPSLILAASTPTAVTTTTTVTTTTAAPSSGTPNLPPRPQFAYEDINTNNFATLANQILISGQATLLQTQPQLKPLVKMAVEKSVQELMPPVVERTNKITLTTCEQVIKKDFALDPEETRMRAAAHHMIRNMTSALALITSREPLYHSIASNLRSAFMNSLRLTAETASARDKEAIEQAATVLATDNAELACVFIQKTAVERAIPEMDKRLATEYELRKHARNEGRRYCDPGVLTYQAERMPEQIRLKVGGVTPAQISVYEEFAHNIPGFLPTNETPQAHPGVTKPVPVQPDEISQMLEKIGRDIEQVLQNFMVPPSNPLGSQLHKVLDAVLYARNSREIGSIETLLQKTVNGLMELYTNNTSEQELMSRFRDCHILVLKCLQDPRAYGSGWLKKQVTRALVERSDDHKYNIEALDCLIRNQLVNLPQYDMYLVQLMENGMNYMAVAFAMQLIQRYCISDKHGAILTETDFANTIEGLNAISTRSISPPEGLQTLLDSLRGSSSGGNSSGSAPNTDFIIMDQNAALKAASGMMHTGIIQARDIDGDPPGLHEKAEYLLREWVNMYHSPAAGRDSTKAFTAFVQQMHQQGILKNDDVITRFFRLCSEMCVDLCYRAMGEATGTPPTNQALIRAKCFYTLDAFVRLIALLIKHSGDNANTVTKINLLNKVLGIVAGVLLQDHIVRMSEFQQLPYHRIFIMLFIELNAPEHILENINYQVLTAFCNTFHVLRPAKSPGFSYAWLEFISHRVFIGRMLAITPQQKVSEGWGMYAQLLIDLFKFLAPFLRNADLTKPTQMLYKGTLRVLLVLLHDFPEFLCDYHYGFCDVIPPNCVQMRNLILSAFPRNMRLPDPFTPNLKVDMLADISHPPRILINFASKIQPAQFKKDLDSYLKSRSPVTFVSDLRSYLQSSEPGTRYNIQLMNALVLYVGTQAIQFIHGKGLTPSMSTIAHSAHMDIFQNLAVALDTEGRYLFLTAIANQLRYPNSHTHYFSCTLLYLFAEANTESIQEQITRVLLERLIVNRPHPWGLLITFIELIKNPQFKFWNHEFVHCAPEIEKLFESVARSCMQPKQNQQATTGLREADTSEMH</sequence>
<protein>
    <recommendedName>
        <fullName evidence="12">CCR4-NOT transcription complex subunit 1</fullName>
    </recommendedName>
    <alternativeName>
        <fullName evidence="11">CCR4-associated factor 1</fullName>
    </alternativeName>
</protein>
<dbReference type="InterPro" id="IPR032191">
    <property type="entry name" value="CNOT1_CAF1_bind"/>
</dbReference>
<dbReference type="InterPro" id="IPR038535">
    <property type="entry name" value="CNOT1_TTP_bind_sf"/>
</dbReference>
<evidence type="ECO:0000256" key="1">
    <source>
        <dbReference type="ARBA" id="ARBA00004123"/>
    </source>
</evidence>
<dbReference type="Pfam" id="PF23590">
    <property type="entry name" value="NOT1_connector"/>
    <property type="match status" value="1"/>
</dbReference>
<dbReference type="PANTHER" id="PTHR13162:SF8">
    <property type="entry name" value="CCR4-NOT TRANSCRIPTION COMPLEX SUBUNIT 1"/>
    <property type="match status" value="1"/>
</dbReference>
<evidence type="ECO:0000256" key="10">
    <source>
        <dbReference type="ARBA" id="ARBA00025717"/>
    </source>
</evidence>
<dbReference type="GO" id="GO:0017148">
    <property type="term" value="P:negative regulation of translation"/>
    <property type="evidence" value="ECO:0007669"/>
    <property type="project" value="InterPro"/>
</dbReference>
<dbReference type="RefSeq" id="XP_022338918.1">
    <property type="nucleotide sequence ID" value="XM_022483210.1"/>
</dbReference>
<evidence type="ECO:0000256" key="2">
    <source>
        <dbReference type="ARBA" id="ARBA00004496"/>
    </source>
</evidence>
<dbReference type="KEGG" id="cvn:111134304"/>